<accession>A0A2N3HT75</accession>
<keyword evidence="6 7" id="KW-0949">S-adenosyl-L-methionine</keyword>
<organism evidence="8 9">
    <name type="scientific">Labilibaculum filiforme</name>
    <dbReference type="NCBI Taxonomy" id="1940526"/>
    <lineage>
        <taxon>Bacteria</taxon>
        <taxon>Pseudomonadati</taxon>
        <taxon>Bacteroidota</taxon>
        <taxon>Bacteroidia</taxon>
        <taxon>Marinilabiliales</taxon>
        <taxon>Marinifilaceae</taxon>
        <taxon>Labilibaculum</taxon>
    </lineage>
</organism>
<evidence type="ECO:0000256" key="2">
    <source>
        <dbReference type="ARBA" id="ARBA00005369"/>
    </source>
</evidence>
<dbReference type="PANTHER" id="PTHR11579:SF0">
    <property type="entry name" value="PROTEIN-L-ISOASPARTATE(D-ASPARTATE) O-METHYLTRANSFERASE"/>
    <property type="match status" value="1"/>
</dbReference>
<dbReference type="NCBIfam" id="NF001453">
    <property type="entry name" value="PRK00312.1"/>
    <property type="match status" value="1"/>
</dbReference>
<dbReference type="GO" id="GO:0004719">
    <property type="term" value="F:protein-L-isoaspartate (D-aspartate) O-methyltransferase activity"/>
    <property type="evidence" value="ECO:0007669"/>
    <property type="project" value="UniProtKB-UniRule"/>
</dbReference>
<sequence>MKAFGFILLRLISLGGNSEFTNQQEMEFEQLRVNMVNNQLIRRGVNDSLVICAMEKVERHLFVPAELKAYAYQDRPLPIGKGQTISQPYIVAYMSQLLQLNSKCRVLEIGTGSGYQAAILGEICTEVYSIEIIESLHKRATSVLDFLGYENVHTFCCDAYVGMASRAPFDAIIVSCSPTKIPEALIAQLAEGGRLVIPVGEKNIKKLILLKKQNGEICKQNVLPVRFVPMLNEKGKKY</sequence>
<dbReference type="Pfam" id="PF01135">
    <property type="entry name" value="PCMT"/>
    <property type="match status" value="1"/>
</dbReference>
<comment type="caution">
    <text evidence="8">The sequence shown here is derived from an EMBL/GenBank/DDBJ whole genome shotgun (WGS) entry which is preliminary data.</text>
</comment>
<gene>
    <name evidence="7" type="primary">pcm</name>
    <name evidence="8" type="ORF">BZG02_16630</name>
</gene>
<keyword evidence="4 7" id="KW-0489">Methyltransferase</keyword>
<evidence type="ECO:0000313" key="8">
    <source>
        <dbReference type="EMBL" id="PKQ61258.1"/>
    </source>
</evidence>
<feature type="active site" evidence="7">
    <location>
        <position position="86"/>
    </location>
</feature>
<dbReference type="InterPro" id="IPR029063">
    <property type="entry name" value="SAM-dependent_MTases_sf"/>
</dbReference>
<dbReference type="Proteomes" id="UP000233535">
    <property type="component" value="Unassembled WGS sequence"/>
</dbReference>
<dbReference type="NCBIfam" id="TIGR00080">
    <property type="entry name" value="pimt"/>
    <property type="match status" value="1"/>
</dbReference>
<keyword evidence="5 7" id="KW-0808">Transferase</keyword>
<evidence type="ECO:0000256" key="1">
    <source>
        <dbReference type="ARBA" id="ARBA00004496"/>
    </source>
</evidence>
<proteinExistence type="inferred from homology"/>
<comment type="catalytic activity">
    <reaction evidence="7">
        <text>[protein]-L-isoaspartate + S-adenosyl-L-methionine = [protein]-L-isoaspartate alpha-methyl ester + S-adenosyl-L-homocysteine</text>
        <dbReference type="Rhea" id="RHEA:12705"/>
        <dbReference type="Rhea" id="RHEA-COMP:12143"/>
        <dbReference type="Rhea" id="RHEA-COMP:12144"/>
        <dbReference type="ChEBI" id="CHEBI:57856"/>
        <dbReference type="ChEBI" id="CHEBI:59789"/>
        <dbReference type="ChEBI" id="CHEBI:90596"/>
        <dbReference type="ChEBI" id="CHEBI:90598"/>
        <dbReference type="EC" id="2.1.1.77"/>
    </reaction>
</comment>
<protein>
    <recommendedName>
        <fullName evidence="7">Protein-L-isoaspartate O-methyltransferase</fullName>
        <ecNumber evidence="7">2.1.1.77</ecNumber>
    </recommendedName>
    <alternativeName>
        <fullName evidence="7">L-isoaspartyl protein carboxyl methyltransferase</fullName>
    </alternativeName>
    <alternativeName>
        <fullName evidence="7">Protein L-isoaspartyl methyltransferase</fullName>
    </alternativeName>
    <alternativeName>
        <fullName evidence="7">Protein-beta-aspartate methyltransferase</fullName>
        <shortName evidence="7">PIMT</shortName>
    </alternativeName>
</protein>
<dbReference type="AlphaFoldDB" id="A0A2N3HT75"/>
<dbReference type="EC" id="2.1.1.77" evidence="7"/>
<dbReference type="Gene3D" id="3.40.50.150">
    <property type="entry name" value="Vaccinia Virus protein VP39"/>
    <property type="match status" value="1"/>
</dbReference>
<evidence type="ECO:0000256" key="3">
    <source>
        <dbReference type="ARBA" id="ARBA00022490"/>
    </source>
</evidence>
<comment type="similarity">
    <text evidence="2 7">Belongs to the methyltransferase superfamily. L-isoaspartyl/D-aspartyl protein methyltransferase family.</text>
</comment>
<reference evidence="8 9" key="1">
    <citation type="journal article" date="2017" name="Front. Microbiol.">
        <title>Labilibaculum manganireducens gen. nov., sp. nov. and Labilibaculum filiforme sp. nov., Novel Bacteroidetes Isolated from Subsurface Sediments of the Baltic Sea.</title>
        <authorList>
            <person name="Vandieken V."/>
            <person name="Marshall I.P."/>
            <person name="Niemann H."/>
            <person name="Engelen B."/>
            <person name="Cypionka H."/>
        </authorList>
    </citation>
    <scope>NUCLEOTIDE SEQUENCE [LARGE SCALE GENOMIC DNA]</scope>
    <source>
        <strain evidence="8 9">59.16B</strain>
    </source>
</reference>
<evidence type="ECO:0000256" key="5">
    <source>
        <dbReference type="ARBA" id="ARBA00022679"/>
    </source>
</evidence>
<comment type="function">
    <text evidence="7">Catalyzes the methyl esterification of L-isoaspartyl residues in peptides and proteins that result from spontaneous decomposition of normal L-aspartyl and L-asparaginyl residues. It plays a role in the repair and/or degradation of damaged proteins.</text>
</comment>
<dbReference type="FunFam" id="3.40.50.150:FF:000010">
    <property type="entry name" value="Protein-L-isoaspartate O-methyltransferase"/>
    <property type="match status" value="1"/>
</dbReference>
<evidence type="ECO:0000313" key="9">
    <source>
        <dbReference type="Proteomes" id="UP000233535"/>
    </source>
</evidence>
<evidence type="ECO:0000256" key="7">
    <source>
        <dbReference type="HAMAP-Rule" id="MF_00090"/>
    </source>
</evidence>
<dbReference type="InterPro" id="IPR000682">
    <property type="entry name" value="PCMT"/>
</dbReference>
<dbReference type="SUPFAM" id="SSF53335">
    <property type="entry name" value="S-adenosyl-L-methionine-dependent methyltransferases"/>
    <property type="match status" value="1"/>
</dbReference>
<dbReference type="EMBL" id="MVDD01000016">
    <property type="protein sequence ID" value="PKQ61258.1"/>
    <property type="molecule type" value="Genomic_DNA"/>
</dbReference>
<dbReference type="CDD" id="cd02440">
    <property type="entry name" value="AdoMet_MTases"/>
    <property type="match status" value="1"/>
</dbReference>
<evidence type="ECO:0000256" key="6">
    <source>
        <dbReference type="ARBA" id="ARBA00022691"/>
    </source>
</evidence>
<keyword evidence="3 7" id="KW-0963">Cytoplasm</keyword>
<comment type="subcellular location">
    <subcellularLocation>
        <location evidence="1 7">Cytoplasm</location>
    </subcellularLocation>
</comment>
<keyword evidence="9" id="KW-1185">Reference proteome</keyword>
<dbReference type="GO" id="GO:0032259">
    <property type="term" value="P:methylation"/>
    <property type="evidence" value="ECO:0007669"/>
    <property type="project" value="UniProtKB-KW"/>
</dbReference>
<evidence type="ECO:0000256" key="4">
    <source>
        <dbReference type="ARBA" id="ARBA00022603"/>
    </source>
</evidence>
<dbReference type="GO" id="GO:0005737">
    <property type="term" value="C:cytoplasm"/>
    <property type="evidence" value="ECO:0007669"/>
    <property type="project" value="UniProtKB-SubCell"/>
</dbReference>
<name>A0A2N3HT75_9BACT</name>
<dbReference type="GO" id="GO:0030091">
    <property type="term" value="P:protein repair"/>
    <property type="evidence" value="ECO:0007669"/>
    <property type="project" value="UniProtKB-UniRule"/>
</dbReference>
<dbReference type="HAMAP" id="MF_00090">
    <property type="entry name" value="PIMT"/>
    <property type="match status" value="1"/>
</dbReference>
<dbReference type="RefSeq" id="WP_180335760.1">
    <property type="nucleotide sequence ID" value="NZ_MVDD01000016.1"/>
</dbReference>
<dbReference type="PANTHER" id="PTHR11579">
    <property type="entry name" value="PROTEIN-L-ISOASPARTATE O-METHYLTRANSFERASE"/>
    <property type="match status" value="1"/>
</dbReference>